<organism evidence="2 4">
    <name type="scientific">Aquirhabdus parva</name>
    <dbReference type="NCBI Taxonomy" id="2283318"/>
    <lineage>
        <taxon>Bacteria</taxon>
        <taxon>Pseudomonadati</taxon>
        <taxon>Pseudomonadota</taxon>
        <taxon>Gammaproteobacteria</taxon>
        <taxon>Moraxellales</taxon>
        <taxon>Moraxellaceae</taxon>
        <taxon>Aquirhabdus</taxon>
    </lineage>
</organism>
<dbReference type="EMBL" id="CP031222">
    <property type="protein sequence ID" value="AXI04357.1"/>
    <property type="molecule type" value="Genomic_DNA"/>
</dbReference>
<dbReference type="Pfam" id="PF14090">
    <property type="entry name" value="HTH_39"/>
    <property type="match status" value="1"/>
</dbReference>
<evidence type="ECO:0000313" key="2">
    <source>
        <dbReference type="EMBL" id="AXI04357.1"/>
    </source>
</evidence>
<sequence>MSTSGQAAAILQALKNGESITQAEAIPRFSCYRLAARINELRAAGHKIVTQHERINGGSFGRYVLADDSVKAGATNE</sequence>
<evidence type="ECO:0000259" key="1">
    <source>
        <dbReference type="Pfam" id="PF14090"/>
    </source>
</evidence>
<keyword evidence="2" id="KW-0238">DNA-binding</keyword>
<dbReference type="AlphaFoldDB" id="A0A345PAP8"/>
<gene>
    <name evidence="2" type="ORF">HYN46_16850</name>
    <name evidence="3" type="ORF">HYN46_17095</name>
</gene>
<dbReference type="KEGG" id="mbah:HYN46_17095"/>
<keyword evidence="4" id="KW-1185">Reference proteome</keyword>
<dbReference type="GO" id="GO:0003677">
    <property type="term" value="F:DNA binding"/>
    <property type="evidence" value="ECO:0007669"/>
    <property type="project" value="UniProtKB-KW"/>
</dbReference>
<dbReference type="InterPro" id="IPR055245">
    <property type="entry name" value="HTH_proteobacteria"/>
</dbReference>
<name>A0A345PAP8_9GAMM</name>
<dbReference type="Proteomes" id="UP000253940">
    <property type="component" value="Chromosome"/>
</dbReference>
<evidence type="ECO:0000313" key="3">
    <source>
        <dbReference type="EMBL" id="AXI04401.1"/>
    </source>
</evidence>
<evidence type="ECO:0000313" key="4">
    <source>
        <dbReference type="Proteomes" id="UP000253940"/>
    </source>
</evidence>
<reference evidence="2 4" key="1">
    <citation type="submission" date="2018-07" db="EMBL/GenBank/DDBJ databases">
        <title>Genome sequencing of Moraxellaceae gen. HYN0046.</title>
        <authorList>
            <person name="Kim M."/>
            <person name="Yi H."/>
        </authorList>
    </citation>
    <scope>NUCLEOTIDE SEQUENCE [LARGE SCALE GENOMIC DNA]</scope>
    <source>
        <strain evidence="2 4">HYN0046</strain>
    </source>
</reference>
<dbReference type="EMBL" id="CP031222">
    <property type="protein sequence ID" value="AXI04401.1"/>
    <property type="molecule type" value="Genomic_DNA"/>
</dbReference>
<protein>
    <submittedName>
        <fullName evidence="2">DNA-binding protein</fullName>
    </submittedName>
</protein>
<feature type="domain" description="Winged helix-turn-helix" evidence="1">
    <location>
        <begin position="6"/>
        <end position="67"/>
    </location>
</feature>
<proteinExistence type="predicted"/>
<dbReference type="OrthoDB" id="8613885at2"/>
<accession>A0A345PAP8</accession>
<dbReference type="RefSeq" id="WP_114900465.1">
    <property type="nucleotide sequence ID" value="NZ_CP031222.1"/>
</dbReference>
<dbReference type="KEGG" id="mbah:HYN46_16850"/>